<evidence type="ECO:0000256" key="11">
    <source>
        <dbReference type="ARBA" id="ARBA00023157"/>
    </source>
</evidence>
<feature type="compositionally biased region" description="Low complexity" evidence="14">
    <location>
        <begin position="436"/>
        <end position="445"/>
    </location>
</feature>
<evidence type="ECO:0000313" key="19">
    <source>
        <dbReference type="EMBL" id="KAL2069427.1"/>
    </source>
</evidence>
<keyword evidence="20" id="KW-1185">Reference proteome</keyword>
<name>A0ABR4CHI5_9HELO</name>
<evidence type="ECO:0000256" key="5">
    <source>
        <dbReference type="ARBA" id="ARBA00022525"/>
    </source>
</evidence>
<feature type="signal peptide" evidence="16">
    <location>
        <begin position="1"/>
        <end position="22"/>
    </location>
</feature>
<feature type="region of interest" description="Disordered" evidence="14">
    <location>
        <begin position="371"/>
        <end position="393"/>
    </location>
</feature>
<organism evidence="19 20">
    <name type="scientific">Oculimacula yallundae</name>
    <dbReference type="NCBI Taxonomy" id="86028"/>
    <lineage>
        <taxon>Eukaryota</taxon>
        <taxon>Fungi</taxon>
        <taxon>Dikarya</taxon>
        <taxon>Ascomycota</taxon>
        <taxon>Pezizomycotina</taxon>
        <taxon>Leotiomycetes</taxon>
        <taxon>Helotiales</taxon>
        <taxon>Ploettnerulaceae</taxon>
        <taxon>Oculimacula</taxon>
    </lineage>
</organism>
<dbReference type="Pfam" id="PF05730">
    <property type="entry name" value="CFEM"/>
    <property type="match status" value="1"/>
</dbReference>
<evidence type="ECO:0000256" key="12">
    <source>
        <dbReference type="ARBA" id="ARBA00023288"/>
    </source>
</evidence>
<evidence type="ECO:0000256" key="16">
    <source>
        <dbReference type="SAM" id="SignalP"/>
    </source>
</evidence>
<feature type="transmembrane region" description="Helical" evidence="15">
    <location>
        <begin position="180"/>
        <end position="205"/>
    </location>
</feature>
<comment type="subcellular location">
    <subcellularLocation>
        <location evidence="2">Membrane</location>
        <topology evidence="2">Lipid-anchor</topology>
        <topology evidence="2">GPI-anchor</topology>
    </subcellularLocation>
    <subcellularLocation>
        <location evidence="1">Membrane</location>
        <topology evidence="1">Multi-pass membrane protein</topology>
    </subcellularLocation>
    <subcellularLocation>
        <location evidence="3">Secreted</location>
    </subcellularLocation>
</comment>
<feature type="transmembrane region" description="Helical" evidence="15">
    <location>
        <begin position="296"/>
        <end position="318"/>
    </location>
</feature>
<keyword evidence="6" id="KW-0325">Glycoprotein</keyword>
<gene>
    <name evidence="19" type="ORF">VTL71DRAFT_14106</name>
</gene>
<comment type="similarity">
    <text evidence="13">Belongs to the SAT4 family.</text>
</comment>
<evidence type="ECO:0000256" key="15">
    <source>
        <dbReference type="SAM" id="Phobius"/>
    </source>
</evidence>
<evidence type="ECO:0000256" key="1">
    <source>
        <dbReference type="ARBA" id="ARBA00004141"/>
    </source>
</evidence>
<dbReference type="InterPro" id="IPR049326">
    <property type="entry name" value="Rhodopsin_dom_fungi"/>
</dbReference>
<feature type="domain" description="CFEM" evidence="17">
    <location>
        <begin position="32"/>
        <end position="92"/>
    </location>
</feature>
<feature type="transmembrane region" description="Helical" evidence="15">
    <location>
        <begin position="145"/>
        <end position="168"/>
    </location>
</feature>
<sequence length="515" mass="57876">MVLRTYFLLLILSALLSASTMAASLPSGFTDMFPACSLDCVATALQSEPPIAQDLKLLCRHPRIEKALLDCVRGSCTFSDQQKVGKKNFQLCKDLPVESKILMAIIVLAILAVFTYTAVGLRLYTRIKLSRGIGYDDYSISAATISLLYIQVAGTVNVIAFGLGKHIFNVDPKYHIPNQWIYWSGAIVYQIVITLTKCSIIIFFLRIFPGNRFRRACYAMLVLTISTGLGFLLVTILQCKPIRAFFDKSRPFTCLDVNALSYASGGVSIFLDFTILLMPIPQLLALKVPKKQRNTILFLFSFGLIASVISIARLPFIIKFGKTTDPSFDNIGPGIWTIAEMQSAIIAACLPTLKPLLAKVLPRYFSDDYNLSSEPQQANPTPEQQQLQRDRAPRAGQLSREFNYLFSHTSTHVWVEDVEAQKLPSTGELRATKASQETTETQNTEETLETQRTKETHVTEETTNSHESERQYFDLKDGKIVQLNNRFSALSIGFVSRYLDEYWERTDSRTERGFI</sequence>
<keyword evidence="8 16" id="KW-0732">Signal</keyword>
<feature type="transmembrane region" description="Helical" evidence="15">
    <location>
        <begin position="259"/>
        <end position="284"/>
    </location>
</feature>
<feature type="transmembrane region" description="Helical" evidence="15">
    <location>
        <begin position="101"/>
        <end position="124"/>
    </location>
</feature>
<evidence type="ECO:0008006" key="21">
    <source>
        <dbReference type="Google" id="ProtNLM"/>
    </source>
</evidence>
<evidence type="ECO:0000256" key="7">
    <source>
        <dbReference type="ARBA" id="ARBA00022692"/>
    </source>
</evidence>
<dbReference type="PANTHER" id="PTHR33048:SF47">
    <property type="entry name" value="INTEGRAL MEMBRANE PROTEIN-RELATED"/>
    <property type="match status" value="1"/>
</dbReference>
<feature type="region of interest" description="Disordered" evidence="14">
    <location>
        <begin position="425"/>
        <end position="470"/>
    </location>
</feature>
<keyword evidence="9 15" id="KW-1133">Transmembrane helix</keyword>
<dbReference type="InterPro" id="IPR008427">
    <property type="entry name" value="Extracellular_membr_CFEM_dom"/>
</dbReference>
<evidence type="ECO:0000256" key="9">
    <source>
        <dbReference type="ARBA" id="ARBA00022989"/>
    </source>
</evidence>
<evidence type="ECO:0000259" key="18">
    <source>
        <dbReference type="Pfam" id="PF20684"/>
    </source>
</evidence>
<dbReference type="EMBL" id="JAZHXI010000007">
    <property type="protein sequence ID" value="KAL2069427.1"/>
    <property type="molecule type" value="Genomic_DNA"/>
</dbReference>
<keyword evidence="11" id="KW-1015">Disulfide bond</keyword>
<accession>A0ABR4CHI5</accession>
<evidence type="ECO:0000256" key="8">
    <source>
        <dbReference type="ARBA" id="ARBA00022729"/>
    </source>
</evidence>
<keyword evidence="12" id="KW-0449">Lipoprotein</keyword>
<protein>
    <recommendedName>
        <fullName evidence="21">Extracellular membrane protein CFEM domain-containing protein</fullName>
    </recommendedName>
</protein>
<keyword evidence="5" id="KW-0964">Secreted</keyword>
<feature type="compositionally biased region" description="Polar residues" evidence="14">
    <location>
        <begin position="371"/>
        <end position="387"/>
    </location>
</feature>
<feature type="domain" description="Rhodopsin" evidence="18">
    <location>
        <begin position="121"/>
        <end position="358"/>
    </location>
</feature>
<dbReference type="Pfam" id="PF20684">
    <property type="entry name" value="Fung_rhodopsin"/>
    <property type="match status" value="1"/>
</dbReference>
<proteinExistence type="inferred from homology"/>
<evidence type="ECO:0000256" key="13">
    <source>
        <dbReference type="ARBA" id="ARBA00038359"/>
    </source>
</evidence>
<comment type="similarity">
    <text evidence="4">Belongs to the RBT5 family.</text>
</comment>
<feature type="transmembrane region" description="Helical" evidence="15">
    <location>
        <begin position="217"/>
        <end position="239"/>
    </location>
</feature>
<evidence type="ECO:0000313" key="20">
    <source>
        <dbReference type="Proteomes" id="UP001595075"/>
    </source>
</evidence>
<evidence type="ECO:0000256" key="4">
    <source>
        <dbReference type="ARBA" id="ARBA00010031"/>
    </source>
</evidence>
<dbReference type="Proteomes" id="UP001595075">
    <property type="component" value="Unassembled WGS sequence"/>
</dbReference>
<evidence type="ECO:0000256" key="14">
    <source>
        <dbReference type="SAM" id="MobiDB-lite"/>
    </source>
</evidence>
<reference evidence="19 20" key="1">
    <citation type="journal article" date="2024" name="Commun. Biol.">
        <title>Comparative genomic analysis of thermophilic fungi reveals convergent evolutionary adaptations and gene losses.</title>
        <authorList>
            <person name="Steindorff A.S."/>
            <person name="Aguilar-Pontes M.V."/>
            <person name="Robinson A.J."/>
            <person name="Andreopoulos B."/>
            <person name="LaButti K."/>
            <person name="Kuo A."/>
            <person name="Mondo S."/>
            <person name="Riley R."/>
            <person name="Otillar R."/>
            <person name="Haridas S."/>
            <person name="Lipzen A."/>
            <person name="Grimwood J."/>
            <person name="Schmutz J."/>
            <person name="Clum A."/>
            <person name="Reid I.D."/>
            <person name="Moisan M.C."/>
            <person name="Butler G."/>
            <person name="Nguyen T.T.M."/>
            <person name="Dewar K."/>
            <person name="Conant G."/>
            <person name="Drula E."/>
            <person name="Henrissat B."/>
            <person name="Hansel C."/>
            <person name="Singer S."/>
            <person name="Hutchinson M.I."/>
            <person name="de Vries R.P."/>
            <person name="Natvig D.O."/>
            <person name="Powell A.J."/>
            <person name="Tsang A."/>
            <person name="Grigoriev I.V."/>
        </authorList>
    </citation>
    <scope>NUCLEOTIDE SEQUENCE [LARGE SCALE GENOMIC DNA]</scope>
    <source>
        <strain evidence="19 20">CBS 494.80</strain>
    </source>
</reference>
<evidence type="ECO:0000256" key="6">
    <source>
        <dbReference type="ARBA" id="ARBA00022622"/>
    </source>
</evidence>
<comment type="caution">
    <text evidence="19">The sequence shown here is derived from an EMBL/GenBank/DDBJ whole genome shotgun (WGS) entry which is preliminary data.</text>
</comment>
<feature type="compositionally biased region" description="Basic and acidic residues" evidence="14">
    <location>
        <begin position="449"/>
        <end position="470"/>
    </location>
</feature>
<keyword evidence="10 15" id="KW-0472">Membrane</keyword>
<dbReference type="PANTHER" id="PTHR33048">
    <property type="entry name" value="PTH11-LIKE INTEGRAL MEMBRANE PROTEIN (AFU_ORTHOLOGUE AFUA_5G11245)"/>
    <property type="match status" value="1"/>
</dbReference>
<dbReference type="InterPro" id="IPR052337">
    <property type="entry name" value="SAT4-like"/>
</dbReference>
<evidence type="ECO:0000256" key="10">
    <source>
        <dbReference type="ARBA" id="ARBA00023136"/>
    </source>
</evidence>
<feature type="chain" id="PRO_5046695983" description="Extracellular membrane protein CFEM domain-containing protein" evidence="16">
    <location>
        <begin position="23"/>
        <end position="515"/>
    </location>
</feature>
<keyword evidence="7 15" id="KW-0812">Transmembrane</keyword>
<evidence type="ECO:0000256" key="2">
    <source>
        <dbReference type="ARBA" id="ARBA00004589"/>
    </source>
</evidence>
<evidence type="ECO:0000259" key="17">
    <source>
        <dbReference type="Pfam" id="PF05730"/>
    </source>
</evidence>
<keyword evidence="6" id="KW-0336">GPI-anchor</keyword>
<evidence type="ECO:0000256" key="3">
    <source>
        <dbReference type="ARBA" id="ARBA00004613"/>
    </source>
</evidence>